<evidence type="ECO:0000313" key="1">
    <source>
        <dbReference type="EMBL" id="KAI3699769.1"/>
    </source>
</evidence>
<proteinExistence type="predicted"/>
<gene>
    <name evidence="1" type="ORF">L2E82_44294</name>
</gene>
<accession>A0ACB8ZPY6</accession>
<reference evidence="2" key="1">
    <citation type="journal article" date="2022" name="Mol. Ecol. Resour.">
        <title>The genomes of chicory, endive, great burdock and yacon provide insights into Asteraceae palaeo-polyploidization history and plant inulin production.</title>
        <authorList>
            <person name="Fan W."/>
            <person name="Wang S."/>
            <person name="Wang H."/>
            <person name="Wang A."/>
            <person name="Jiang F."/>
            <person name="Liu H."/>
            <person name="Zhao H."/>
            <person name="Xu D."/>
            <person name="Zhang Y."/>
        </authorList>
    </citation>
    <scope>NUCLEOTIDE SEQUENCE [LARGE SCALE GENOMIC DNA]</scope>
    <source>
        <strain evidence="2">cv. Punajuju</strain>
    </source>
</reference>
<name>A0ACB8ZPY6_CICIN</name>
<reference evidence="1 2" key="2">
    <citation type="journal article" date="2022" name="Mol. Ecol. Resour.">
        <title>The genomes of chicory, endive, great burdock and yacon provide insights into Asteraceae paleo-polyploidization history and plant inulin production.</title>
        <authorList>
            <person name="Fan W."/>
            <person name="Wang S."/>
            <person name="Wang H."/>
            <person name="Wang A."/>
            <person name="Jiang F."/>
            <person name="Liu H."/>
            <person name="Zhao H."/>
            <person name="Xu D."/>
            <person name="Zhang Y."/>
        </authorList>
    </citation>
    <scope>NUCLEOTIDE SEQUENCE [LARGE SCALE GENOMIC DNA]</scope>
    <source>
        <strain evidence="2">cv. Punajuju</strain>
        <tissue evidence="1">Leaves</tissue>
    </source>
</reference>
<organism evidence="1 2">
    <name type="scientific">Cichorium intybus</name>
    <name type="common">Chicory</name>
    <dbReference type="NCBI Taxonomy" id="13427"/>
    <lineage>
        <taxon>Eukaryota</taxon>
        <taxon>Viridiplantae</taxon>
        <taxon>Streptophyta</taxon>
        <taxon>Embryophyta</taxon>
        <taxon>Tracheophyta</taxon>
        <taxon>Spermatophyta</taxon>
        <taxon>Magnoliopsida</taxon>
        <taxon>eudicotyledons</taxon>
        <taxon>Gunneridae</taxon>
        <taxon>Pentapetalae</taxon>
        <taxon>asterids</taxon>
        <taxon>campanulids</taxon>
        <taxon>Asterales</taxon>
        <taxon>Asteraceae</taxon>
        <taxon>Cichorioideae</taxon>
        <taxon>Cichorieae</taxon>
        <taxon>Cichoriinae</taxon>
        <taxon>Cichorium</taxon>
    </lineage>
</organism>
<keyword evidence="2" id="KW-1185">Reference proteome</keyword>
<dbReference type="Proteomes" id="UP001055811">
    <property type="component" value="Linkage Group LG08"/>
</dbReference>
<comment type="caution">
    <text evidence="1">The sequence shown here is derived from an EMBL/GenBank/DDBJ whole genome shotgun (WGS) entry which is preliminary data.</text>
</comment>
<protein>
    <submittedName>
        <fullName evidence="1">Uncharacterized protein</fullName>
    </submittedName>
</protein>
<sequence>MASLHDSETKVPSLYSRKEKSLGVLCSNFLRLYNREGVESIGLDNAATQLGVERRRIYDIVNILESVGVLTRKAKNQYTWKGFKAIPHALEELRKQASTNDNLKMSQYCSFGTVVNENDYRGPSNSNNSNTDSHTKTCGSYKSDTNRKEKSLGLLTQNFIKLFISSKEDLISLDTAATALLGDVHDPTAMRTKVRRLYDIANVFSSMDLLEKMRHPESGKPSFRWLGLKGHVETKCVPLDNTINSKRRVFGTDISNQDDLKLKKQKMECLSDWSSKEVTVAINGNIEIVKVECDENLPPLPLPQRNSKEFVFGPFTPVVASGVKKSKQGQNWENLADTYRPQYRNKALNDLFGHYVEAWKSWYVEAAEKKHTLAFTSKQTQAKGLVVDDTR</sequence>
<evidence type="ECO:0000313" key="2">
    <source>
        <dbReference type="Proteomes" id="UP001055811"/>
    </source>
</evidence>
<dbReference type="EMBL" id="CM042016">
    <property type="protein sequence ID" value="KAI3699769.1"/>
    <property type="molecule type" value="Genomic_DNA"/>
</dbReference>